<dbReference type="InterPro" id="IPR003593">
    <property type="entry name" value="AAA+_ATPase"/>
</dbReference>
<dbReference type="AlphaFoldDB" id="A0A255Y765"/>
<evidence type="ECO:0000259" key="5">
    <source>
        <dbReference type="PROSITE" id="PS50893"/>
    </source>
</evidence>
<dbReference type="SMART" id="SM00382">
    <property type="entry name" value="AAA"/>
    <property type="match status" value="1"/>
</dbReference>
<dbReference type="GO" id="GO:0005524">
    <property type="term" value="F:ATP binding"/>
    <property type="evidence" value="ECO:0007669"/>
    <property type="project" value="UniProtKB-KW"/>
</dbReference>
<dbReference type="InterPro" id="IPR015860">
    <property type="entry name" value="ABC_transpr_TagH-like"/>
</dbReference>
<dbReference type="PANTHER" id="PTHR46743">
    <property type="entry name" value="TEICHOIC ACIDS EXPORT ATP-BINDING PROTEIN TAGH"/>
    <property type="match status" value="1"/>
</dbReference>
<dbReference type="InterPro" id="IPR017871">
    <property type="entry name" value="ABC_transporter-like_CS"/>
</dbReference>
<dbReference type="Proteomes" id="UP000216991">
    <property type="component" value="Unassembled WGS sequence"/>
</dbReference>
<keyword evidence="3" id="KW-0547">Nucleotide-binding</keyword>
<accession>A0A255Y765</accession>
<dbReference type="SUPFAM" id="SSF52540">
    <property type="entry name" value="P-loop containing nucleoside triphosphate hydrolases"/>
    <property type="match status" value="1"/>
</dbReference>
<dbReference type="InterPro" id="IPR027417">
    <property type="entry name" value="P-loop_NTPase"/>
</dbReference>
<evidence type="ECO:0000256" key="3">
    <source>
        <dbReference type="ARBA" id="ARBA00022741"/>
    </source>
</evidence>
<reference evidence="6 7" key="1">
    <citation type="submission" date="2017-07" db="EMBL/GenBank/DDBJ databases">
        <title>Sandarakinorhabdus cyanobacteriorum sp. nov., a novel bacterium isolated from cyanobacterial aggregates in a eutrophic lake.</title>
        <authorList>
            <person name="Cai H."/>
        </authorList>
    </citation>
    <scope>NUCLEOTIDE SEQUENCE [LARGE SCALE GENOMIC DNA]</scope>
    <source>
        <strain evidence="6 7">TH057</strain>
    </source>
</reference>
<evidence type="ECO:0000256" key="4">
    <source>
        <dbReference type="ARBA" id="ARBA00022840"/>
    </source>
</evidence>
<evidence type="ECO:0000256" key="1">
    <source>
        <dbReference type="ARBA" id="ARBA00005417"/>
    </source>
</evidence>
<keyword evidence="2" id="KW-0813">Transport</keyword>
<name>A0A255Y765_9SPHN</name>
<dbReference type="InterPro" id="IPR050683">
    <property type="entry name" value="Bact_Polysacc_Export_ATP-bd"/>
</dbReference>
<protein>
    <submittedName>
        <fullName evidence="6">ATP-binding protein</fullName>
    </submittedName>
</protein>
<evidence type="ECO:0000256" key="2">
    <source>
        <dbReference type="ARBA" id="ARBA00022448"/>
    </source>
</evidence>
<evidence type="ECO:0000313" key="7">
    <source>
        <dbReference type="Proteomes" id="UP000216991"/>
    </source>
</evidence>
<comment type="caution">
    <text evidence="6">The sequence shown here is derived from an EMBL/GenBank/DDBJ whole genome shotgun (WGS) entry which is preliminary data.</text>
</comment>
<dbReference type="CDD" id="cd03220">
    <property type="entry name" value="ABC_KpsT_Wzt"/>
    <property type="match status" value="1"/>
</dbReference>
<dbReference type="GO" id="GO:0140359">
    <property type="term" value="F:ABC-type transporter activity"/>
    <property type="evidence" value="ECO:0007669"/>
    <property type="project" value="InterPro"/>
</dbReference>
<dbReference type="EMBL" id="NOXT01000123">
    <property type="protein sequence ID" value="OYQ25072.1"/>
    <property type="molecule type" value="Genomic_DNA"/>
</dbReference>
<gene>
    <name evidence="6" type="ORF">CHU93_14675</name>
</gene>
<dbReference type="Pfam" id="PF00005">
    <property type="entry name" value="ABC_tran"/>
    <property type="match status" value="1"/>
</dbReference>
<keyword evidence="4 6" id="KW-0067">ATP-binding</keyword>
<dbReference type="InterPro" id="IPR003439">
    <property type="entry name" value="ABC_transporter-like_ATP-bd"/>
</dbReference>
<dbReference type="PROSITE" id="PS50893">
    <property type="entry name" value="ABC_TRANSPORTER_2"/>
    <property type="match status" value="1"/>
</dbReference>
<comment type="similarity">
    <text evidence="1">Belongs to the ABC transporter superfamily.</text>
</comment>
<dbReference type="OrthoDB" id="9778870at2"/>
<dbReference type="RefSeq" id="WP_094474898.1">
    <property type="nucleotide sequence ID" value="NZ_NOXT01000123.1"/>
</dbReference>
<dbReference type="Gene3D" id="3.40.50.300">
    <property type="entry name" value="P-loop containing nucleotide triphosphate hydrolases"/>
    <property type="match status" value="1"/>
</dbReference>
<sequence>MIRLSGVSKSYGTASGPVRVLQGVDFQVNRGESVGILGRNGAGKSTLIRIISGAETPDAGTIDRRMSVSWPLAFTGAFQTSLTGIDNLRFICRVYGVDTERHIPYVEEFSELGVYLREPVRSYSSGMQARLAFALSMVIEFDCFLIDEIVAVGDSRFQAKCHEELFVKRADRARIIVSHDPGYIRSHCDRAVVLQGGKLHAFDTLDDAYSYYTEMMA</sequence>
<dbReference type="GO" id="GO:0016020">
    <property type="term" value="C:membrane"/>
    <property type="evidence" value="ECO:0007669"/>
    <property type="project" value="InterPro"/>
</dbReference>
<feature type="domain" description="ABC transporter" evidence="5">
    <location>
        <begin position="2"/>
        <end position="217"/>
    </location>
</feature>
<organism evidence="6 7">
    <name type="scientific">Sandarakinorhabdus cyanobacteriorum</name>
    <dbReference type="NCBI Taxonomy" id="1981098"/>
    <lineage>
        <taxon>Bacteria</taxon>
        <taxon>Pseudomonadati</taxon>
        <taxon>Pseudomonadota</taxon>
        <taxon>Alphaproteobacteria</taxon>
        <taxon>Sphingomonadales</taxon>
        <taxon>Sphingosinicellaceae</taxon>
        <taxon>Sandarakinorhabdus</taxon>
    </lineage>
</organism>
<dbReference type="PANTHER" id="PTHR46743:SF2">
    <property type="entry name" value="TEICHOIC ACIDS EXPORT ATP-BINDING PROTEIN TAGH"/>
    <property type="match status" value="1"/>
</dbReference>
<proteinExistence type="inferred from homology"/>
<dbReference type="GO" id="GO:0016887">
    <property type="term" value="F:ATP hydrolysis activity"/>
    <property type="evidence" value="ECO:0007669"/>
    <property type="project" value="InterPro"/>
</dbReference>
<keyword evidence="7" id="KW-1185">Reference proteome</keyword>
<evidence type="ECO:0000313" key="6">
    <source>
        <dbReference type="EMBL" id="OYQ25072.1"/>
    </source>
</evidence>
<dbReference type="PROSITE" id="PS00211">
    <property type="entry name" value="ABC_TRANSPORTER_1"/>
    <property type="match status" value="1"/>
</dbReference>